<organism evidence="2 3">
    <name type="scientific">Gonapodya prolifera (strain JEL478)</name>
    <name type="common">Monoblepharis prolifera</name>
    <dbReference type="NCBI Taxonomy" id="1344416"/>
    <lineage>
        <taxon>Eukaryota</taxon>
        <taxon>Fungi</taxon>
        <taxon>Fungi incertae sedis</taxon>
        <taxon>Chytridiomycota</taxon>
        <taxon>Chytridiomycota incertae sedis</taxon>
        <taxon>Monoblepharidomycetes</taxon>
        <taxon>Monoblepharidales</taxon>
        <taxon>Gonapodyaceae</taxon>
        <taxon>Gonapodya</taxon>
    </lineage>
</organism>
<accession>A0A139A158</accession>
<evidence type="ECO:0000313" key="3">
    <source>
        <dbReference type="Proteomes" id="UP000070544"/>
    </source>
</evidence>
<evidence type="ECO:0000313" key="2">
    <source>
        <dbReference type="EMBL" id="KXS10464.1"/>
    </source>
</evidence>
<dbReference type="EMBL" id="KQ965821">
    <property type="protein sequence ID" value="KXS10464.1"/>
    <property type="molecule type" value="Genomic_DNA"/>
</dbReference>
<proteinExistence type="predicted"/>
<keyword evidence="1" id="KW-1133">Transmembrane helix</keyword>
<keyword evidence="3" id="KW-1185">Reference proteome</keyword>
<gene>
    <name evidence="2" type="ORF">M427DRAFT_48067</name>
</gene>
<dbReference type="AlphaFoldDB" id="A0A139A158"/>
<feature type="transmembrane region" description="Helical" evidence="1">
    <location>
        <begin position="259"/>
        <end position="281"/>
    </location>
</feature>
<sequence length="291" mass="30965">MASVHVPLWRRLWTVGWLILLAIAAVVANIYYTKDNFAKQNAGNSLCDPNGLCVDSAGNPVINGFNTTFSDGLICNVRFAGIDTTALKISYRLTVWGLGKYATLKNISLVGGDTTAKFTGTTAVSGIDVVTTANVDASFQPVDQYSAAFLIAAFEGNTTQMGARIPIAFIYQGGKGAWFVQNGIIEADVAPNYSYGLSIIVRRSGTIKFISILSAIVQGATTLLYLTITTATKKVPAPLVALGVGLLFGLPNLPGSPSTMVVLTLVFIGACTVFNMFRFVYEIQPLAKKAN</sequence>
<dbReference type="Proteomes" id="UP000070544">
    <property type="component" value="Unassembled WGS sequence"/>
</dbReference>
<keyword evidence="1" id="KW-0812">Transmembrane</keyword>
<name>A0A139A158_GONPJ</name>
<dbReference type="OrthoDB" id="10431860at2759"/>
<keyword evidence="1" id="KW-0472">Membrane</keyword>
<feature type="transmembrane region" description="Helical" evidence="1">
    <location>
        <begin position="209"/>
        <end position="228"/>
    </location>
</feature>
<feature type="transmembrane region" description="Helical" evidence="1">
    <location>
        <begin position="12"/>
        <end position="32"/>
    </location>
</feature>
<evidence type="ECO:0000256" key="1">
    <source>
        <dbReference type="SAM" id="Phobius"/>
    </source>
</evidence>
<reference evidence="2 3" key="1">
    <citation type="journal article" date="2015" name="Genome Biol. Evol.">
        <title>Phylogenomic analyses indicate that early fungi evolved digesting cell walls of algal ancestors of land plants.</title>
        <authorList>
            <person name="Chang Y."/>
            <person name="Wang S."/>
            <person name="Sekimoto S."/>
            <person name="Aerts A.L."/>
            <person name="Choi C."/>
            <person name="Clum A."/>
            <person name="LaButti K.M."/>
            <person name="Lindquist E.A."/>
            <person name="Yee Ngan C."/>
            <person name="Ohm R.A."/>
            <person name="Salamov A.A."/>
            <person name="Grigoriev I.V."/>
            <person name="Spatafora J.W."/>
            <person name="Berbee M.L."/>
        </authorList>
    </citation>
    <scope>NUCLEOTIDE SEQUENCE [LARGE SCALE GENOMIC DNA]</scope>
    <source>
        <strain evidence="2 3">JEL478</strain>
    </source>
</reference>
<protein>
    <submittedName>
        <fullName evidence="2">Uncharacterized protein</fullName>
    </submittedName>
</protein>